<keyword evidence="3" id="KW-1185">Reference proteome</keyword>
<proteinExistence type="predicted"/>
<dbReference type="PROSITE" id="PS50280">
    <property type="entry name" value="SET"/>
    <property type="match status" value="1"/>
</dbReference>
<name>A0A9P7GZK0_9HYPO</name>
<dbReference type="SUPFAM" id="SSF82199">
    <property type="entry name" value="SET domain"/>
    <property type="match status" value="1"/>
</dbReference>
<dbReference type="PANTHER" id="PTHR47643">
    <property type="entry name" value="TPR DOMAIN PROTEIN (AFU_ORTHOLOGUE AFUA_5G12710)"/>
    <property type="match status" value="1"/>
</dbReference>
<dbReference type="InterPro" id="IPR046341">
    <property type="entry name" value="SET_dom_sf"/>
</dbReference>
<gene>
    <name evidence="2" type="ORF">KAF25_009191</name>
</gene>
<dbReference type="Gene3D" id="2.170.270.10">
    <property type="entry name" value="SET domain"/>
    <property type="match status" value="1"/>
</dbReference>
<sequence length="785" mass="88849">MDVIDASRDPNFHAMLKEIRNDAIKASEKTGRLVTDHPEAKTLTDRFFAKLMGKSILTPSLSPFGKIVEGIIGDSNPFPNVKMVDDHFNVPPITKVIKPYPPCILSEKDLEFIKISEMRLQRCHRGKKVLLHLISPPDRNDAVMAIAKDEEGTAILLQMYQQPSEKLVPSIQNILNYTFCIVKEPIFMQSFDSTFNSPLQFRSAYYSLRIDHPGDIIGLTEGDERIPEKWRGEARSENESSLGYRQDGNACFRRMEFMMAQRSYSSALDTAETLLEKQLAYLNRSIANLKLDRPAKALLDVTHAYDPAKPTEKPMLRHANVLYDMGKFEECEATLQTCLEAFPKCQAARTKLLSVKARLQEQSTGKYDFKDMYEQAKARTPPLIECATFSTPIKIRDSPGRGRGLFTTKAVSAGDLLLCEKAFSYSFIDDTRLEDDVTCMLNLSTKRVTLGASADLWPQVVHKLYHDPESLSAFQELYHGDYKKTAVSECDGNPIIDVFLVEKILSLNSFGCPRTSHDFCKNNVWSGKEGASTRERPLFTSAGIWLTAARINHSCVGNCRRSFIGDIQIVRAARDMPAGTELLFPYRPSGSSEPYQRVQQELAKWAFTCACEMCKDRGKTSDAVVKQRRDLKRDFMNQLPGDEPFDLPKAMRLMKGVEKTYRGKPAKQIRWVLAEVYAYIGIRARQEGYFVDATKMLIKALEAHGFVIYATDPGAVTAEPRFEVKHWGMMEHVIPWLFFQLIECYDQVNMALVPVVAHYAEVTYSVIVGEKISIWEVMPSTGNKQ</sequence>
<dbReference type="SMART" id="SM00317">
    <property type="entry name" value="SET"/>
    <property type="match status" value="1"/>
</dbReference>
<dbReference type="Gene3D" id="1.25.40.10">
    <property type="entry name" value="Tetratricopeptide repeat domain"/>
    <property type="match status" value="1"/>
</dbReference>
<dbReference type="AlphaFoldDB" id="A0A9P7GZK0"/>
<dbReference type="Proteomes" id="UP000782241">
    <property type="component" value="Unassembled WGS sequence"/>
</dbReference>
<accession>A0A9P7GZK0</accession>
<dbReference type="InterPro" id="IPR053209">
    <property type="entry name" value="Gramillin-biosynth_MTr"/>
</dbReference>
<reference evidence="2" key="1">
    <citation type="submission" date="2021-04" db="EMBL/GenBank/DDBJ databases">
        <title>Draft genome of Fusarium avenaceum strain F156N33, isolated from an atmospheric sample in Virginia.</title>
        <authorList>
            <person name="Yang S."/>
            <person name="Vinatzer B.A."/>
            <person name="Coleman J."/>
        </authorList>
    </citation>
    <scope>NUCLEOTIDE SEQUENCE</scope>
    <source>
        <strain evidence="2">F156N33</strain>
    </source>
</reference>
<dbReference type="Pfam" id="PF00856">
    <property type="entry name" value="SET"/>
    <property type="match status" value="1"/>
</dbReference>
<dbReference type="InterPro" id="IPR011990">
    <property type="entry name" value="TPR-like_helical_dom_sf"/>
</dbReference>
<evidence type="ECO:0000259" key="1">
    <source>
        <dbReference type="PROSITE" id="PS50280"/>
    </source>
</evidence>
<organism evidence="2 3">
    <name type="scientific">Fusarium avenaceum</name>
    <dbReference type="NCBI Taxonomy" id="40199"/>
    <lineage>
        <taxon>Eukaryota</taxon>
        <taxon>Fungi</taxon>
        <taxon>Dikarya</taxon>
        <taxon>Ascomycota</taxon>
        <taxon>Pezizomycotina</taxon>
        <taxon>Sordariomycetes</taxon>
        <taxon>Hypocreomycetidae</taxon>
        <taxon>Hypocreales</taxon>
        <taxon>Nectriaceae</taxon>
        <taxon>Fusarium</taxon>
        <taxon>Fusarium tricinctum species complex</taxon>
    </lineage>
</organism>
<protein>
    <recommendedName>
        <fullName evidence="1">SET domain-containing protein</fullName>
    </recommendedName>
</protein>
<feature type="domain" description="SET" evidence="1">
    <location>
        <begin position="391"/>
        <end position="587"/>
    </location>
</feature>
<evidence type="ECO:0000313" key="2">
    <source>
        <dbReference type="EMBL" id="KAG5655692.1"/>
    </source>
</evidence>
<evidence type="ECO:0000313" key="3">
    <source>
        <dbReference type="Proteomes" id="UP000782241"/>
    </source>
</evidence>
<dbReference type="InterPro" id="IPR001214">
    <property type="entry name" value="SET_dom"/>
</dbReference>
<dbReference type="EMBL" id="JAGPUO010000027">
    <property type="protein sequence ID" value="KAG5655692.1"/>
    <property type="molecule type" value="Genomic_DNA"/>
</dbReference>
<dbReference type="CDD" id="cd20071">
    <property type="entry name" value="SET_SMYD"/>
    <property type="match status" value="1"/>
</dbReference>
<comment type="caution">
    <text evidence="2">The sequence shown here is derived from an EMBL/GenBank/DDBJ whole genome shotgun (WGS) entry which is preliminary data.</text>
</comment>
<dbReference type="PANTHER" id="PTHR47643:SF2">
    <property type="entry name" value="TPR DOMAIN PROTEIN (AFU_ORTHOLOGUE AFUA_5G12710)"/>
    <property type="match status" value="1"/>
</dbReference>
<dbReference type="SUPFAM" id="SSF48452">
    <property type="entry name" value="TPR-like"/>
    <property type="match status" value="1"/>
</dbReference>